<dbReference type="Proteomes" id="UP000886251">
    <property type="component" value="Unassembled WGS sequence"/>
</dbReference>
<organism evidence="1">
    <name type="scientific">Sedimenticola thiotaurini</name>
    <dbReference type="NCBI Taxonomy" id="1543721"/>
    <lineage>
        <taxon>Bacteria</taxon>
        <taxon>Pseudomonadati</taxon>
        <taxon>Pseudomonadota</taxon>
        <taxon>Gammaproteobacteria</taxon>
        <taxon>Chromatiales</taxon>
        <taxon>Sedimenticolaceae</taxon>
        <taxon>Sedimenticola</taxon>
    </lineage>
</organism>
<dbReference type="Gene3D" id="1.20.120.1550">
    <property type="entry name" value="Protein of unknown function DUF5063"/>
    <property type="match status" value="1"/>
</dbReference>
<comment type="caution">
    <text evidence="1">The sequence shown here is derived from an EMBL/GenBank/DDBJ whole genome shotgun (WGS) entry which is preliminary data.</text>
</comment>
<name>A0A831RLZ6_9GAMM</name>
<proteinExistence type="predicted"/>
<gene>
    <name evidence="1" type="ORF">ENI96_05550</name>
</gene>
<dbReference type="InterPro" id="IPR038312">
    <property type="entry name" value="DUF5063_sf"/>
</dbReference>
<accession>A0A831RLZ6</accession>
<dbReference type="InterPro" id="IPR032025">
    <property type="entry name" value="DUF5063"/>
</dbReference>
<dbReference type="AlphaFoldDB" id="A0A831RLZ6"/>
<evidence type="ECO:0000313" key="1">
    <source>
        <dbReference type="EMBL" id="HEB95878.1"/>
    </source>
</evidence>
<dbReference type="Pfam" id="PF16702">
    <property type="entry name" value="DUF5063"/>
    <property type="match status" value="1"/>
</dbReference>
<sequence length="169" mass="19474">MAVNDDRTTDGTDLGPRLEKMAEVATDYCNLIERAAVNDPDWLQQMAAVLPRLHAAVAELEPEKGDINHSMSPDLDARFELFAHLREMLGNRDGYWMEFDVAQDEQGMSGSLADDLTDIYCELKHGLRLLEQEPQRAFEDWRCGFQMHWGQHLVDAERHLYELKSRNQL</sequence>
<dbReference type="EMBL" id="DRKP01000062">
    <property type="protein sequence ID" value="HEB95878.1"/>
    <property type="molecule type" value="Genomic_DNA"/>
</dbReference>
<reference evidence="1" key="1">
    <citation type="journal article" date="2020" name="mSystems">
        <title>Genome- and Community-Level Interaction Insights into Carbon Utilization and Element Cycling Functions of Hydrothermarchaeota in Hydrothermal Sediment.</title>
        <authorList>
            <person name="Zhou Z."/>
            <person name="Liu Y."/>
            <person name="Xu W."/>
            <person name="Pan J."/>
            <person name="Luo Z.H."/>
            <person name="Li M."/>
        </authorList>
    </citation>
    <scope>NUCLEOTIDE SEQUENCE [LARGE SCALE GENOMIC DNA]</scope>
    <source>
        <strain evidence="1">HyVt-443</strain>
    </source>
</reference>
<protein>
    <submittedName>
        <fullName evidence="1">DUF5063 domain-containing protein</fullName>
    </submittedName>
</protein>